<evidence type="ECO:0000313" key="2">
    <source>
        <dbReference type="EMBL" id="WAS97267.1"/>
    </source>
</evidence>
<name>A0ABY7HDC0_9BACT</name>
<evidence type="ECO:0000256" key="1">
    <source>
        <dbReference type="SAM" id="MobiDB-lite"/>
    </source>
</evidence>
<gene>
    <name evidence="2" type="ORF">O0S08_14055</name>
</gene>
<feature type="compositionally biased region" description="Basic and acidic residues" evidence="1">
    <location>
        <begin position="612"/>
        <end position="628"/>
    </location>
</feature>
<evidence type="ECO:0008006" key="4">
    <source>
        <dbReference type="Google" id="ProtNLM"/>
    </source>
</evidence>
<evidence type="ECO:0000313" key="3">
    <source>
        <dbReference type="Proteomes" id="UP001164459"/>
    </source>
</evidence>
<dbReference type="RefSeq" id="WP_269039630.1">
    <property type="nucleotide sequence ID" value="NZ_CP114040.1"/>
</dbReference>
<protein>
    <recommendedName>
        <fullName evidence="4">Fe2OG dioxygenase domain-containing protein</fullName>
    </recommendedName>
</protein>
<dbReference type="EMBL" id="CP114040">
    <property type="protein sequence ID" value="WAS97267.1"/>
    <property type="molecule type" value="Genomic_DNA"/>
</dbReference>
<dbReference type="Proteomes" id="UP001164459">
    <property type="component" value="Chromosome"/>
</dbReference>
<organism evidence="2 3">
    <name type="scientific">Nannocystis punicea</name>
    <dbReference type="NCBI Taxonomy" id="2995304"/>
    <lineage>
        <taxon>Bacteria</taxon>
        <taxon>Pseudomonadati</taxon>
        <taxon>Myxococcota</taxon>
        <taxon>Polyangia</taxon>
        <taxon>Nannocystales</taxon>
        <taxon>Nannocystaceae</taxon>
        <taxon>Nannocystis</taxon>
    </lineage>
</organism>
<feature type="region of interest" description="Disordered" evidence="1">
    <location>
        <begin position="600"/>
        <end position="635"/>
    </location>
</feature>
<keyword evidence="3" id="KW-1185">Reference proteome</keyword>
<sequence>MTGDRGDALRDRFFALQGLEESARESVRRQLLGEIDGLDAEPTARLRGLSLSHFPTVRFRQVRFVAAELLDASVRPRFARPCAALPELAAAFVDPEEFGYHCFENIVGLDRLFAGLHAGAIRFTAAQRVGAGVTRLRARVSAAVEARLAELDGLGLYTRPLDRSRGGLRFIFHSAELAAALTAALREALPAEFLQHFVHVNPVFRCNRFEPGDAPFAAHVDSPYFDRARRQVSKYTLLLYLTPGRGEAPLRFVDGPSIGEIEAMTAFVFAQGLAHEGRPYAEGRKVFLRTELVFEEREIEDAPAIGEVFARACYLDCESLFAPELAASAREAYERAATAHWRGPPGAVTGEPFLHKQFRGAHFVTNGFDYWCLRESFSPVEGAALVLLDLLNAHIGGAPFRRQCRSQVLGGRAAEERGWIGELLRAQERPPEPVFARLNKAALCPEPEVPERAMELPSSPDFQDAFPADWDATRSDRVIAVLARARRWALRRIFAAPITMLGQELFLDPARFVVAGDRIHVLSRERFGPVHFAGAVFFQPEDFVGVEVTVDALQPLVPPIEFREEGELLHLRCDLFRNSWLVSHQREAVPVPRVLDGQDVEPEASPWLDAAGLDRDRLRAETDDEPPRIRTSRRG</sequence>
<proteinExistence type="predicted"/>
<reference evidence="2" key="1">
    <citation type="submission" date="2022-11" db="EMBL/GenBank/DDBJ databases">
        <title>Minimal conservation of predation-associated metabolite biosynthetic gene clusters underscores biosynthetic potential of Myxococcota including descriptions for ten novel species: Archangium lansinium sp. nov., Myxococcus landrumus sp. nov., Nannocystis bai.</title>
        <authorList>
            <person name="Ahearne A."/>
            <person name="Stevens C."/>
            <person name="Dowd S."/>
        </authorList>
    </citation>
    <scope>NUCLEOTIDE SEQUENCE</scope>
    <source>
        <strain evidence="2">Fl3</strain>
    </source>
</reference>
<accession>A0ABY7HDC0</accession>